<feature type="domain" description="4Fe-4S ferredoxin-type" evidence="7">
    <location>
        <begin position="1"/>
        <end position="29"/>
    </location>
</feature>
<dbReference type="Pfam" id="PF13370">
    <property type="entry name" value="Fer4_13"/>
    <property type="match status" value="1"/>
</dbReference>
<accession>H0UJL1</accession>
<dbReference type="PANTHER" id="PTHR36923">
    <property type="entry name" value="FERREDOXIN"/>
    <property type="match status" value="1"/>
</dbReference>
<evidence type="ECO:0000256" key="2">
    <source>
        <dbReference type="ARBA" id="ARBA00022723"/>
    </source>
</evidence>
<evidence type="ECO:0000256" key="6">
    <source>
        <dbReference type="RuleBase" id="RU368020"/>
    </source>
</evidence>
<evidence type="ECO:0000313" key="8">
    <source>
        <dbReference type="EMBL" id="EHM12879.1"/>
    </source>
</evidence>
<dbReference type="GO" id="GO:0005506">
    <property type="term" value="F:iron ion binding"/>
    <property type="evidence" value="ECO:0007669"/>
    <property type="project" value="UniProtKB-UniRule"/>
</dbReference>
<dbReference type="AlphaFoldDB" id="H0UJL1"/>
<evidence type="ECO:0000256" key="1">
    <source>
        <dbReference type="ARBA" id="ARBA00022448"/>
    </source>
</evidence>
<dbReference type="InterPro" id="IPR051269">
    <property type="entry name" value="Fe-S_cluster_ET"/>
</dbReference>
<evidence type="ECO:0000256" key="4">
    <source>
        <dbReference type="ARBA" id="ARBA00023004"/>
    </source>
</evidence>
<comment type="function">
    <text evidence="6">Ferredoxins are iron-sulfur proteins that transfer electrons in a wide variety of metabolic reactions.</text>
</comment>
<evidence type="ECO:0000259" key="7">
    <source>
        <dbReference type="PROSITE" id="PS51379"/>
    </source>
</evidence>
<keyword evidence="3 6" id="KW-0249">Electron transport</keyword>
<dbReference type="RefSeq" id="WP_008520452.1">
    <property type="nucleotide sequence ID" value="NZ_CM001376.1"/>
</dbReference>
<organism evidence="8 9">
    <name type="scientific">Jonquetella anthropi DSM 22815</name>
    <dbReference type="NCBI Taxonomy" id="885272"/>
    <lineage>
        <taxon>Bacteria</taxon>
        <taxon>Thermotogati</taxon>
        <taxon>Synergistota</taxon>
        <taxon>Synergistia</taxon>
        <taxon>Synergistales</taxon>
        <taxon>Dethiosulfovibrionaceae</taxon>
        <taxon>Jonquetella</taxon>
    </lineage>
</organism>
<keyword evidence="4 6" id="KW-0408">Iron</keyword>
<protein>
    <recommendedName>
        <fullName evidence="6">Ferredoxin</fullName>
    </recommendedName>
</protein>
<dbReference type="PANTHER" id="PTHR36923:SF3">
    <property type="entry name" value="FERREDOXIN"/>
    <property type="match status" value="1"/>
</dbReference>
<dbReference type="EMBL" id="CM001376">
    <property type="protein sequence ID" value="EHM12879.1"/>
    <property type="molecule type" value="Genomic_DNA"/>
</dbReference>
<dbReference type="InterPro" id="IPR017896">
    <property type="entry name" value="4Fe4S_Fe-S-bd"/>
</dbReference>
<dbReference type="PRINTS" id="PR00352">
    <property type="entry name" value="3FE4SFRDOXIN"/>
</dbReference>
<dbReference type="eggNOG" id="COG1141">
    <property type="taxonomic scope" value="Bacteria"/>
</dbReference>
<dbReference type="OrthoDB" id="9803319at2"/>
<dbReference type="STRING" id="885272.JonanDRAFT_0471"/>
<dbReference type="InterPro" id="IPR001080">
    <property type="entry name" value="3Fe4S_ferredoxin"/>
</dbReference>
<evidence type="ECO:0000256" key="3">
    <source>
        <dbReference type="ARBA" id="ARBA00022982"/>
    </source>
</evidence>
<evidence type="ECO:0000256" key="5">
    <source>
        <dbReference type="ARBA" id="ARBA00023014"/>
    </source>
</evidence>
<dbReference type="PROSITE" id="PS51379">
    <property type="entry name" value="4FE4S_FER_2"/>
    <property type="match status" value="1"/>
</dbReference>
<dbReference type="GO" id="GO:0009055">
    <property type="term" value="F:electron transfer activity"/>
    <property type="evidence" value="ECO:0007669"/>
    <property type="project" value="UniProtKB-UniRule"/>
</dbReference>
<dbReference type="SUPFAM" id="SSF54862">
    <property type="entry name" value="4Fe-4S ferredoxins"/>
    <property type="match status" value="1"/>
</dbReference>
<keyword evidence="1 6" id="KW-0813">Transport</keyword>
<proteinExistence type="predicted"/>
<dbReference type="HOGENOM" id="CLU_139698_6_4_0"/>
<dbReference type="GO" id="GO:0051536">
    <property type="term" value="F:iron-sulfur cluster binding"/>
    <property type="evidence" value="ECO:0007669"/>
    <property type="project" value="UniProtKB-KW"/>
</dbReference>
<evidence type="ECO:0000313" key="9">
    <source>
        <dbReference type="Proteomes" id="UP000003806"/>
    </source>
</evidence>
<keyword evidence="2 6" id="KW-0479">Metal-binding</keyword>
<dbReference type="Gene3D" id="3.30.70.20">
    <property type="match status" value="1"/>
</dbReference>
<dbReference type="Proteomes" id="UP000003806">
    <property type="component" value="Chromosome"/>
</dbReference>
<keyword evidence="5 6" id="KW-0411">Iron-sulfur</keyword>
<gene>
    <name evidence="8" type="ORF">JonanDRAFT_0471</name>
</gene>
<name>H0UJL1_9BACT</name>
<reference evidence="8 9" key="1">
    <citation type="submission" date="2011-11" db="EMBL/GenBank/DDBJ databases">
        <title>The Noncontiguous Finished genome of Jonquetella anthropi DSM 22815.</title>
        <authorList>
            <consortium name="US DOE Joint Genome Institute (JGI-PGF)"/>
            <person name="Lucas S."/>
            <person name="Copeland A."/>
            <person name="Lapidus A."/>
            <person name="Glavina del Rio T."/>
            <person name="Dalin E."/>
            <person name="Tice H."/>
            <person name="Bruce D."/>
            <person name="Goodwin L."/>
            <person name="Pitluck S."/>
            <person name="Peters L."/>
            <person name="Mikhailova N."/>
            <person name="Held B."/>
            <person name="Kyrpides N."/>
            <person name="Mavromatis K."/>
            <person name="Ivanova N."/>
            <person name="Markowitz V."/>
            <person name="Cheng J.-F."/>
            <person name="Hugenholtz P."/>
            <person name="Woyke T."/>
            <person name="Wu D."/>
            <person name="Gronow S."/>
            <person name="Wellnitz S."/>
            <person name="Brambilla E."/>
            <person name="Klenk H.-P."/>
            <person name="Eisen J.A."/>
        </authorList>
    </citation>
    <scope>NUCLEOTIDE SEQUENCE [LARGE SCALE GENOMIC DNA]</scope>
    <source>
        <strain evidence="8 9">DSM 22815</strain>
    </source>
</reference>
<keyword evidence="9" id="KW-1185">Reference proteome</keyword>
<sequence>MKVSINEERCIGCGVCIQIDPDVFSLASSRGVAKVIRPEGNSLVSQAMTSCPVDAIIVEE</sequence>